<evidence type="ECO:0000313" key="8">
    <source>
        <dbReference type="EMBL" id="TYB31284.1"/>
    </source>
</evidence>
<evidence type="ECO:0000259" key="7">
    <source>
        <dbReference type="PROSITE" id="PS51194"/>
    </source>
</evidence>
<dbReference type="InterPro" id="IPR014001">
    <property type="entry name" value="Helicase_ATP-bd"/>
</dbReference>
<dbReference type="PROSITE" id="PS51192">
    <property type="entry name" value="HELICASE_ATP_BIND_1"/>
    <property type="match status" value="1"/>
</dbReference>
<evidence type="ECO:0000256" key="2">
    <source>
        <dbReference type="ARBA" id="ARBA00022801"/>
    </source>
</evidence>
<dbReference type="GO" id="GO:0004386">
    <property type="term" value="F:helicase activity"/>
    <property type="evidence" value="ECO:0007669"/>
    <property type="project" value="UniProtKB-KW"/>
</dbReference>
<reference evidence="8" key="1">
    <citation type="submission" date="2019-08" db="EMBL/GenBank/DDBJ databases">
        <title>Genomic characterization of a novel candidate phylum (ARYD3) from a high temperature, high salinity tertiary oil reservoir in north central Oklahoma, USA.</title>
        <authorList>
            <person name="Youssef N.H."/>
            <person name="Yadav A."/>
            <person name="Elshahed M.S."/>
        </authorList>
    </citation>
    <scope>NUCLEOTIDE SEQUENCE [LARGE SCALE GENOMIC DNA]</scope>
    <source>
        <strain evidence="8">ARYD3</strain>
    </source>
</reference>
<organism evidence="8 9">
    <name type="scientific">Candidatus Mcinerneyibacterium aminivorans</name>
    <dbReference type="NCBI Taxonomy" id="2703815"/>
    <lineage>
        <taxon>Bacteria</taxon>
        <taxon>Candidatus Macinerneyibacteriota</taxon>
        <taxon>Candidatus Mcinerneyibacteria</taxon>
        <taxon>Candidatus Mcinerneyibacteriales</taxon>
        <taxon>Candidatus Mcinerneyibacteriaceae</taxon>
        <taxon>Candidatus Mcinerneyibacterium</taxon>
    </lineage>
</organism>
<dbReference type="PANTHER" id="PTHR11274">
    <property type="entry name" value="RAD25/XP-B DNA REPAIR HELICASE"/>
    <property type="match status" value="1"/>
</dbReference>
<dbReference type="GO" id="GO:0016787">
    <property type="term" value="F:hydrolase activity"/>
    <property type="evidence" value="ECO:0007669"/>
    <property type="project" value="UniProtKB-KW"/>
</dbReference>
<keyword evidence="1" id="KW-0547">Nucleotide-binding</keyword>
<dbReference type="Pfam" id="PF00271">
    <property type="entry name" value="Helicase_C"/>
    <property type="match status" value="1"/>
</dbReference>
<keyword evidence="9" id="KW-1185">Reference proteome</keyword>
<proteinExistence type="predicted"/>
<dbReference type="Proteomes" id="UP000324143">
    <property type="component" value="Unassembled WGS sequence"/>
</dbReference>
<dbReference type="GO" id="GO:0003677">
    <property type="term" value="F:DNA binding"/>
    <property type="evidence" value="ECO:0007669"/>
    <property type="project" value="InterPro"/>
</dbReference>
<evidence type="ECO:0000256" key="3">
    <source>
        <dbReference type="ARBA" id="ARBA00022806"/>
    </source>
</evidence>
<keyword evidence="4" id="KW-0067">ATP-binding</keyword>
<accession>A0A5D0MC38</accession>
<evidence type="ECO:0000259" key="6">
    <source>
        <dbReference type="PROSITE" id="PS51192"/>
    </source>
</evidence>
<evidence type="ECO:0000256" key="1">
    <source>
        <dbReference type="ARBA" id="ARBA00022741"/>
    </source>
</evidence>
<dbReference type="AlphaFoldDB" id="A0A5D0MC38"/>
<dbReference type="SMART" id="SM00487">
    <property type="entry name" value="DEXDc"/>
    <property type="match status" value="1"/>
</dbReference>
<dbReference type="SUPFAM" id="SSF52540">
    <property type="entry name" value="P-loop containing nucleoside triphosphate hydrolases"/>
    <property type="match status" value="1"/>
</dbReference>
<name>A0A5D0MC38_9BACT</name>
<evidence type="ECO:0000313" key="9">
    <source>
        <dbReference type="Proteomes" id="UP000324143"/>
    </source>
</evidence>
<keyword evidence="2" id="KW-0378">Hydrolase</keyword>
<dbReference type="GO" id="GO:0005524">
    <property type="term" value="F:ATP binding"/>
    <property type="evidence" value="ECO:0007669"/>
    <property type="project" value="UniProtKB-KW"/>
</dbReference>
<dbReference type="InterPro" id="IPR001650">
    <property type="entry name" value="Helicase_C-like"/>
</dbReference>
<feature type="domain" description="Helicase C-terminal" evidence="7">
    <location>
        <begin position="498"/>
        <end position="646"/>
    </location>
</feature>
<dbReference type="InterPro" id="IPR006935">
    <property type="entry name" value="Helicase/UvrB_N"/>
</dbReference>
<keyword evidence="5" id="KW-0175">Coiled coil</keyword>
<gene>
    <name evidence="8" type="ORF">FXF47_04955</name>
</gene>
<sequence>MLKNLNLKYVYDTSNDDLIEDLFVPLLSESTLYFRGVGYFTSGWLESASKGLKELVKNEGNAKIITSPNLSQKDWKAICKGEKAKSNELLYETIRQEVDNLEETLTKKTLVALAWLIADELIEFRFAIPLNKKGDYHNKVAFFRDEEKNSVVIHGSYNDSKHGLLNGESLSVFCSWREGQKAYINNHQNKLLDIWNGEDSFFDTYKMSKAIKKKIVKFTEYGERPYESPIKKKNRISIPDGVKLRNYQMKALKNWMEKKKGILHMATGTGKTFTSLAIAIKLYKKVNKLAVIVSAPQSHLINQWAEESRKFGFKPFKCSGKWKNKLISKIQNYNLGFKKTLFIITTHNKVSDKDFIKVVSKINGNILYIGDECHYLGADKFSKALISKYNYRIGLSATPRRWYDEKGTKKIIDYFGSRVLKYNLSKAIENNFLTEYKYYPILVKLNKYELGEYEELTAKINKLHYRHKKDDEEGNDYLEKLNRDRAKIIKKAANKIHVFKEKFEEFQKNHKSIKHTLVYCAKGEIDKVHDLLLDLEINARKIDYETTPDNFSKKRILDKFKKGEVNVILAMKCLDEGLNIPSIQNAFILASTSNPREFIQRRGRILRPAENKDYAKLYDLVVIPPINYKYMEVSKKILEKEMPRFSEMAGNALNKYEARKKVLPILRKFNLEFLLDLKPWDIYKKNIKNKEV</sequence>
<dbReference type="Gene3D" id="3.40.50.300">
    <property type="entry name" value="P-loop containing nucleotide triphosphate hydrolases"/>
    <property type="match status" value="2"/>
</dbReference>
<comment type="caution">
    <text evidence="8">The sequence shown here is derived from an EMBL/GenBank/DDBJ whole genome shotgun (WGS) entry which is preliminary data.</text>
</comment>
<protein>
    <submittedName>
        <fullName evidence="8">DEAD/DEAH box helicase</fullName>
    </submittedName>
</protein>
<dbReference type="SMART" id="SM00490">
    <property type="entry name" value="HELICc"/>
    <property type="match status" value="1"/>
</dbReference>
<feature type="domain" description="Helicase ATP-binding" evidence="6">
    <location>
        <begin position="252"/>
        <end position="417"/>
    </location>
</feature>
<dbReference type="CDD" id="cd09179">
    <property type="entry name" value="PLDc_N_DEXD_a"/>
    <property type="match status" value="1"/>
</dbReference>
<dbReference type="EMBL" id="VSIX01000042">
    <property type="protein sequence ID" value="TYB31284.1"/>
    <property type="molecule type" value="Genomic_DNA"/>
</dbReference>
<feature type="coiled-coil region" evidence="5">
    <location>
        <begin position="84"/>
        <end position="111"/>
    </location>
</feature>
<dbReference type="Pfam" id="PF04851">
    <property type="entry name" value="ResIII"/>
    <property type="match status" value="1"/>
</dbReference>
<keyword evidence="3 8" id="KW-0347">Helicase</keyword>
<dbReference type="InterPro" id="IPR027417">
    <property type="entry name" value="P-loop_NTPase"/>
</dbReference>
<dbReference type="PROSITE" id="PS51194">
    <property type="entry name" value="HELICASE_CTER"/>
    <property type="match status" value="1"/>
</dbReference>
<evidence type="ECO:0000256" key="4">
    <source>
        <dbReference type="ARBA" id="ARBA00022840"/>
    </source>
</evidence>
<dbReference type="PANTHER" id="PTHR11274:SF0">
    <property type="entry name" value="GENERAL TRANSCRIPTION AND DNA REPAIR FACTOR IIH HELICASE SUBUNIT XPB"/>
    <property type="match status" value="1"/>
</dbReference>
<dbReference type="InterPro" id="IPR050615">
    <property type="entry name" value="ATP-dep_DNA_Helicase"/>
</dbReference>
<evidence type="ECO:0000256" key="5">
    <source>
        <dbReference type="SAM" id="Coils"/>
    </source>
</evidence>